<feature type="coiled-coil region" evidence="8">
    <location>
        <begin position="482"/>
        <end position="512"/>
    </location>
</feature>
<feature type="compositionally biased region" description="Basic residues" evidence="9">
    <location>
        <begin position="1447"/>
        <end position="1458"/>
    </location>
</feature>
<evidence type="ECO:0000256" key="2">
    <source>
        <dbReference type="ARBA" id="ARBA00022618"/>
    </source>
</evidence>
<feature type="compositionally biased region" description="Basic and acidic residues" evidence="9">
    <location>
        <begin position="7"/>
        <end position="20"/>
    </location>
</feature>
<comment type="subcellular location">
    <subcellularLocation>
        <location evidence="1">Nucleus</location>
    </subcellularLocation>
</comment>
<evidence type="ECO:0000313" key="10">
    <source>
        <dbReference type="Proteomes" id="UP000827889"/>
    </source>
</evidence>
<name>A0A8B8MPP5_9MYRT</name>
<feature type="region of interest" description="Disordered" evidence="9">
    <location>
        <begin position="1202"/>
        <end position="1262"/>
    </location>
</feature>
<feature type="region of interest" description="Disordered" evidence="9">
    <location>
        <begin position="1126"/>
        <end position="1178"/>
    </location>
</feature>
<dbReference type="GO" id="GO:0005634">
    <property type="term" value="C:nucleus"/>
    <property type="evidence" value="ECO:0007669"/>
    <property type="project" value="UniProtKB-SubCell"/>
</dbReference>
<evidence type="ECO:0000256" key="7">
    <source>
        <dbReference type="ARBA" id="ARBA00023306"/>
    </source>
</evidence>
<dbReference type="GO" id="GO:0006281">
    <property type="term" value="P:DNA repair"/>
    <property type="evidence" value="ECO:0007669"/>
    <property type="project" value="UniProtKB-KW"/>
</dbReference>
<dbReference type="SUPFAM" id="SSF48371">
    <property type="entry name" value="ARM repeat"/>
    <property type="match status" value="1"/>
</dbReference>
<keyword evidence="6" id="KW-0539">Nucleus</keyword>
<evidence type="ECO:0000256" key="6">
    <source>
        <dbReference type="ARBA" id="ARBA00023242"/>
    </source>
</evidence>
<keyword evidence="7" id="KW-0131">Cell cycle</keyword>
<feature type="region of interest" description="Disordered" evidence="9">
    <location>
        <begin position="1410"/>
        <end position="1627"/>
    </location>
</feature>
<feature type="compositionally biased region" description="Basic and acidic residues" evidence="9">
    <location>
        <begin position="1429"/>
        <end position="1445"/>
    </location>
</feature>
<dbReference type="KEGG" id="rarg:115726918"/>
<proteinExistence type="predicted"/>
<dbReference type="Pfam" id="PF20168">
    <property type="entry name" value="PDS5"/>
    <property type="match status" value="1"/>
</dbReference>
<dbReference type="GO" id="GO:0051301">
    <property type="term" value="P:cell division"/>
    <property type="evidence" value="ECO:0007669"/>
    <property type="project" value="UniProtKB-KW"/>
</dbReference>
<organism evidence="10 11">
    <name type="scientific">Rhodamnia argentea</name>
    <dbReference type="NCBI Taxonomy" id="178133"/>
    <lineage>
        <taxon>Eukaryota</taxon>
        <taxon>Viridiplantae</taxon>
        <taxon>Streptophyta</taxon>
        <taxon>Embryophyta</taxon>
        <taxon>Tracheophyta</taxon>
        <taxon>Spermatophyta</taxon>
        <taxon>Magnoliopsida</taxon>
        <taxon>eudicotyledons</taxon>
        <taxon>Gunneridae</taxon>
        <taxon>Pentapetalae</taxon>
        <taxon>rosids</taxon>
        <taxon>malvids</taxon>
        <taxon>Myrtales</taxon>
        <taxon>Myrtaceae</taxon>
        <taxon>Myrtoideae</taxon>
        <taxon>Myrteae</taxon>
        <taxon>Australasian group</taxon>
        <taxon>Rhodamnia</taxon>
    </lineage>
</organism>
<gene>
    <name evidence="11" type="primary">LOC115726918</name>
</gene>
<accession>A0A8B8MPP5</accession>
<keyword evidence="2" id="KW-0132">Cell division</keyword>
<feature type="compositionally biased region" description="Basic and acidic residues" evidence="9">
    <location>
        <begin position="1168"/>
        <end position="1177"/>
    </location>
</feature>
<dbReference type="Proteomes" id="UP000827889">
    <property type="component" value="Chromosome 3"/>
</dbReference>
<dbReference type="GO" id="GO:0009556">
    <property type="term" value="P:microsporogenesis"/>
    <property type="evidence" value="ECO:0007669"/>
    <property type="project" value="UniProtKB-ARBA"/>
</dbReference>
<feature type="compositionally biased region" description="Basic residues" evidence="9">
    <location>
        <begin position="1614"/>
        <end position="1627"/>
    </location>
</feature>
<dbReference type="RefSeq" id="XP_030512861.2">
    <property type="nucleotide sequence ID" value="XM_030657001.2"/>
</dbReference>
<dbReference type="GO" id="GO:0007064">
    <property type="term" value="P:mitotic sister chromatid cohesion"/>
    <property type="evidence" value="ECO:0007669"/>
    <property type="project" value="InterPro"/>
</dbReference>
<keyword evidence="8" id="KW-0175">Coiled coil</keyword>
<dbReference type="SUPFAM" id="SSF63748">
    <property type="entry name" value="Tudor/PWWP/MBT"/>
    <property type="match status" value="1"/>
</dbReference>
<sequence>MGQKLEQQLKELGSKLESHAPSKDALAKLLKQATTCLSELDQSPSASTLESLDPFFKAIVKPELLKHPDRDVKLLVAACVCEITRITAPNAPYDDDVLKDIFQLIVSTFSGLKDASGPSFGRRVVILETVAKYRSCVVMLDLECDDLVNEMFSTFFAVASDEHPESVLTSMQTIMTVLLEESEDINEDLVLILLSVLGRNRNDVSGAARKLAMKVIESCEAKLEPTIKQLLVSLMSGDSKPLNNQIDYHEVICDVYQCAPQILSGVIPYLTGELLTDQLEVRLKAVSLVGDLFSIPGHAITEPFQPVFSEFLKRLTDRAVEIRMSVLEHVKNFLLSNPSRAESPQIIAALCDRLLDYDENVRKQVVTVICDVASNSPNSVPADAIKLVADRLRDKSPLVKKYTMEKLADIFKIHCTNSDVSVGGNEFDWIPGKILRCFYDRDFRSDTIESFLYESLYPSETSIREKVKYWVRFFLAFDKVEVKALERMLEQKQRLQQEMQRYLSLRQTYQNDDAPEIQKKVQFCFKIMSRFFPDPAKAEENFQILDQLKDTNVWKILAGLLDPDTSFDESRLYQDNLLKILGEKHRLYEFLGTLSVKCSYLLFSKEHVKEIILEVSTQKSAGNTPLISSCMNTLVLLARYSPSLLVGVEEELVNFIKEDNDTIKEGALHILAKAGGIVREQLATSSSSVDLILERLCLQGSRRQAKYAVHALAAITKDDGLKSLSVLYKRLVDMLEDKTQLPAVLQSLGCIAQTAMPVFETREDEITEFIKSKILMCSDEADENTESSWGDRSELCMMKIYGIKTLVKSYLPAKDAHLRPGIDGLLATLKNVLLFGEMAEDVKSSSVDKAHMKLAAAKAIIRLAKQWDEKIPVDIFHLTLRALSEIGFPKARKTFLSKIHQYIKDRVLDAKYACAFLFGIVGLKTSEFEEEKQNLADIIQTQYQLKARQLAMQSDTNSVTAYPEYILTYLVHALAHHSCPNIDDCKDIKAYEDIYRLLYFFLSTLVNGEDDGKSEAGPKKDKESVPVVISILQNIKCSEDAVDSAKTKNAHAICDLGLSIMKRLTQADSSLQVTPPSVSLPLMLYKSYETKEGDNSEANEGKTWLADESILTHFESLKLETFSNVLSENPEEEDSKVDEQDGNELPLKKIAKHMKSRGKKGRKATKSKTSEIRKPENDIDVLNMVRQINLDTMDMSAKLDSVNGHEHRHTKGTKSQLRYQNGEKSEGSDATASPIPKRKRSSSAHGAVKSPNKNAKESESKASLIDSDLLVSSFRKKRSSPMGHSVKGSDRGHTDEAHEGREVLDNDLKLEADKASTNDVKSPGGSSKKRKRKSIAGLARCTLKDIGDLEDLIGCKIKVWWPMDKKFYQGTIKSYDTEKKKHVVLYDDGDVEILNLEKERWELMDKGRKPAKKLKSLKGSSAKKVSTGQKEKVTGSSKGIKESVKIVKGKRTPKKKPNPRSTSETVFGDAEGKGVSDLSDADPTTSKDYVESGNSEDPDAEEVDGKQIQGDESDTEMRSFSKRKWVKEMENSPSSAEARDEEEEHSDMDSFRADDQESDEEEGPPAKRVRKGNDLETKSAGSKSKSKKKSDSKSLKASMVAQMEIPDDEPLKLWKSRVGKSSSRRVG</sequence>
<keyword evidence="5" id="KW-0234">DNA repair</keyword>
<evidence type="ECO:0000256" key="5">
    <source>
        <dbReference type="ARBA" id="ARBA00023204"/>
    </source>
</evidence>
<evidence type="ECO:0000313" key="11">
    <source>
        <dbReference type="RefSeq" id="XP_030512861.2"/>
    </source>
</evidence>
<dbReference type="Gene3D" id="1.25.10.10">
    <property type="entry name" value="Leucine-rich Repeat Variant"/>
    <property type="match status" value="1"/>
</dbReference>
<dbReference type="GeneID" id="115726918"/>
<feature type="compositionally biased region" description="Polar residues" evidence="9">
    <location>
        <begin position="1482"/>
        <end position="1493"/>
    </location>
</feature>
<dbReference type="PANTHER" id="PTHR12663">
    <property type="entry name" value="ANDROGEN INDUCED INHIBITOR OF PROLIFERATION AS3 / PDS5-RELATED"/>
    <property type="match status" value="1"/>
</dbReference>
<keyword evidence="4" id="KW-0498">Mitosis</keyword>
<feature type="region of interest" description="Disordered" evidence="9">
    <location>
        <begin position="1"/>
        <end position="20"/>
    </location>
</feature>
<protein>
    <submittedName>
        <fullName evidence="11">Sister chromatid cohesion protein PDS5 homolog A</fullName>
    </submittedName>
</protein>
<keyword evidence="10" id="KW-1185">Reference proteome</keyword>
<feature type="compositionally biased region" description="Basic residues" evidence="9">
    <location>
        <begin position="1149"/>
        <end position="1166"/>
    </location>
</feature>
<evidence type="ECO:0000256" key="4">
    <source>
        <dbReference type="ARBA" id="ARBA00022776"/>
    </source>
</evidence>
<feature type="region of interest" description="Disordered" evidence="9">
    <location>
        <begin position="1275"/>
        <end position="1334"/>
    </location>
</feature>
<dbReference type="PANTHER" id="PTHR12663:SF0">
    <property type="entry name" value="PRECOCIOUS DISSOCIATION OF SISTERS 5, ISOFORM A"/>
    <property type="match status" value="1"/>
</dbReference>
<dbReference type="CDD" id="cd20404">
    <property type="entry name" value="Tudor_Agenet_AtEML-like"/>
    <property type="match status" value="1"/>
</dbReference>
<dbReference type="InterPro" id="IPR039776">
    <property type="entry name" value="Pds5"/>
</dbReference>
<dbReference type="Gene3D" id="2.30.30.140">
    <property type="match status" value="1"/>
</dbReference>
<dbReference type="GO" id="GO:0000785">
    <property type="term" value="C:chromatin"/>
    <property type="evidence" value="ECO:0007669"/>
    <property type="project" value="TreeGrafter"/>
</dbReference>
<reference evidence="11" key="1">
    <citation type="submission" date="2025-08" db="UniProtKB">
        <authorList>
            <consortium name="RefSeq"/>
        </authorList>
    </citation>
    <scope>IDENTIFICATION</scope>
    <source>
        <tissue evidence="11">Leaf</tissue>
    </source>
</reference>
<feature type="compositionally biased region" description="Basic and acidic residues" evidence="9">
    <location>
        <begin position="1287"/>
        <end position="1316"/>
    </location>
</feature>
<evidence type="ECO:0000256" key="1">
    <source>
        <dbReference type="ARBA" id="ARBA00004123"/>
    </source>
</evidence>
<dbReference type="CDD" id="cd19953">
    <property type="entry name" value="PDS5"/>
    <property type="match status" value="1"/>
</dbReference>
<evidence type="ECO:0000256" key="9">
    <source>
        <dbReference type="SAM" id="MobiDB-lite"/>
    </source>
</evidence>
<dbReference type="InterPro" id="IPR016024">
    <property type="entry name" value="ARM-type_fold"/>
</dbReference>
<keyword evidence="3" id="KW-0227">DNA damage</keyword>
<feature type="compositionally biased region" description="Acidic residues" evidence="9">
    <location>
        <begin position="1129"/>
        <end position="1142"/>
    </location>
</feature>
<evidence type="ECO:0000256" key="8">
    <source>
        <dbReference type="SAM" id="Coils"/>
    </source>
</evidence>
<dbReference type="GO" id="GO:0035825">
    <property type="term" value="P:homologous recombination"/>
    <property type="evidence" value="ECO:0007669"/>
    <property type="project" value="UniProtKB-ARBA"/>
</dbReference>
<dbReference type="InterPro" id="IPR011989">
    <property type="entry name" value="ARM-like"/>
</dbReference>
<evidence type="ECO:0000256" key="3">
    <source>
        <dbReference type="ARBA" id="ARBA00022763"/>
    </source>
</evidence>